<dbReference type="GO" id="GO:0003677">
    <property type="term" value="F:DNA binding"/>
    <property type="evidence" value="ECO:0007669"/>
    <property type="project" value="UniProtKB-UniRule"/>
</dbReference>
<gene>
    <name evidence="7" type="ORF">SeLEV6574_g04406</name>
    <name evidence="8" type="ORF">SeMB42_g01541</name>
</gene>
<dbReference type="PANTHER" id="PTHR48112">
    <property type="entry name" value="HIGH MOBILITY GROUP PROTEIN DSP1"/>
    <property type="match status" value="1"/>
</dbReference>
<comment type="similarity">
    <text evidence="3">Belongs to the NHP6 family.</text>
</comment>
<dbReference type="PROSITE" id="PS50118">
    <property type="entry name" value="HMG_BOX_2"/>
    <property type="match status" value="1"/>
</dbReference>
<name>A0A507DKV5_9FUNG</name>
<dbReference type="STRING" id="286115.A0A507DKV5"/>
<comment type="caution">
    <text evidence="8">The sequence shown here is derived from an EMBL/GenBank/DDBJ whole genome shotgun (WGS) entry which is preliminary data.</text>
</comment>
<dbReference type="Proteomes" id="UP000317494">
    <property type="component" value="Unassembled WGS sequence"/>
</dbReference>
<evidence type="ECO:0000313" key="8">
    <source>
        <dbReference type="EMBL" id="TPX52284.1"/>
    </source>
</evidence>
<dbReference type="VEuPathDB" id="FungiDB:SeMB42_g01541"/>
<keyword evidence="2 4" id="KW-0539">Nucleus</keyword>
<dbReference type="Proteomes" id="UP000320475">
    <property type="component" value="Unassembled WGS sequence"/>
</dbReference>
<evidence type="ECO:0000256" key="4">
    <source>
        <dbReference type="PROSITE-ProRule" id="PRU00267"/>
    </source>
</evidence>
<proteinExistence type="inferred from homology"/>
<reference evidence="9 10" key="1">
    <citation type="journal article" date="2019" name="Sci. Rep.">
        <title>Comparative genomics of chytrid fungi reveal insights into the obligate biotrophic and pathogenic lifestyle of Synchytrium endobioticum.</title>
        <authorList>
            <person name="van de Vossenberg B.T.L.H."/>
            <person name="Warris S."/>
            <person name="Nguyen H.D.T."/>
            <person name="van Gent-Pelzer M.P.E."/>
            <person name="Joly D.L."/>
            <person name="van de Geest H.C."/>
            <person name="Bonants P.J.M."/>
            <person name="Smith D.S."/>
            <person name="Levesque C.A."/>
            <person name="van der Lee T.A.J."/>
        </authorList>
    </citation>
    <scope>NUCLEOTIDE SEQUENCE [LARGE SCALE GENOMIC DNA]</scope>
    <source>
        <strain evidence="7 10">LEV6574</strain>
        <strain evidence="8 9">MB42</strain>
    </source>
</reference>
<dbReference type="InterPro" id="IPR009071">
    <property type="entry name" value="HMG_box_dom"/>
</dbReference>
<dbReference type="EMBL" id="QEAN01000040">
    <property type="protein sequence ID" value="TPX52284.1"/>
    <property type="molecule type" value="Genomic_DNA"/>
</dbReference>
<evidence type="ECO:0000256" key="1">
    <source>
        <dbReference type="ARBA" id="ARBA00023125"/>
    </source>
</evidence>
<dbReference type="SUPFAM" id="SSF47095">
    <property type="entry name" value="HMG-box"/>
    <property type="match status" value="1"/>
</dbReference>
<dbReference type="EMBL" id="QEAM01000175">
    <property type="protein sequence ID" value="TPX44588.1"/>
    <property type="molecule type" value="Genomic_DNA"/>
</dbReference>
<dbReference type="InterPro" id="IPR036910">
    <property type="entry name" value="HMG_box_dom_sf"/>
</dbReference>
<evidence type="ECO:0000256" key="2">
    <source>
        <dbReference type="ARBA" id="ARBA00023242"/>
    </source>
</evidence>
<evidence type="ECO:0000313" key="10">
    <source>
        <dbReference type="Proteomes" id="UP000320475"/>
    </source>
</evidence>
<dbReference type="Pfam" id="PF00505">
    <property type="entry name" value="HMG_box"/>
    <property type="match status" value="1"/>
</dbReference>
<evidence type="ECO:0000256" key="3">
    <source>
        <dbReference type="ARBA" id="ARBA00043963"/>
    </source>
</evidence>
<evidence type="ECO:0000259" key="6">
    <source>
        <dbReference type="PROSITE" id="PS50118"/>
    </source>
</evidence>
<dbReference type="AlphaFoldDB" id="A0A507DKV5"/>
<protein>
    <recommendedName>
        <fullName evidence="6">HMG box domain-containing protein</fullName>
    </recommendedName>
</protein>
<dbReference type="OrthoDB" id="1919336at2759"/>
<keyword evidence="9" id="KW-1185">Reference proteome</keyword>
<accession>A0A507DKV5</accession>
<dbReference type="InterPro" id="IPR050342">
    <property type="entry name" value="HMGB"/>
</dbReference>
<dbReference type="SMART" id="SM00398">
    <property type="entry name" value="HMG"/>
    <property type="match status" value="1"/>
</dbReference>
<organism evidence="8 9">
    <name type="scientific">Synchytrium endobioticum</name>
    <dbReference type="NCBI Taxonomy" id="286115"/>
    <lineage>
        <taxon>Eukaryota</taxon>
        <taxon>Fungi</taxon>
        <taxon>Fungi incertae sedis</taxon>
        <taxon>Chytridiomycota</taxon>
        <taxon>Chytridiomycota incertae sedis</taxon>
        <taxon>Chytridiomycetes</taxon>
        <taxon>Synchytriales</taxon>
        <taxon>Synchytriaceae</taxon>
        <taxon>Synchytrium</taxon>
    </lineage>
</organism>
<feature type="DNA-binding region" description="HMG box" evidence="4">
    <location>
        <begin position="30"/>
        <end position="98"/>
    </location>
</feature>
<evidence type="ECO:0000256" key="5">
    <source>
        <dbReference type="SAM" id="MobiDB-lite"/>
    </source>
</evidence>
<feature type="region of interest" description="Disordered" evidence="5">
    <location>
        <begin position="1"/>
        <end position="30"/>
    </location>
</feature>
<evidence type="ECO:0000313" key="9">
    <source>
        <dbReference type="Proteomes" id="UP000317494"/>
    </source>
</evidence>
<feature type="compositionally biased region" description="Basic and acidic residues" evidence="5">
    <location>
        <begin position="1"/>
        <end position="29"/>
    </location>
</feature>
<dbReference type="PANTHER" id="PTHR48112:SF22">
    <property type="entry name" value="MITOCHONDRIAL TRANSCRIPTION FACTOR A, ISOFORM B"/>
    <property type="match status" value="1"/>
</dbReference>
<evidence type="ECO:0000313" key="7">
    <source>
        <dbReference type="EMBL" id="TPX44588.1"/>
    </source>
</evidence>
<feature type="domain" description="HMG box" evidence="6">
    <location>
        <begin position="30"/>
        <end position="98"/>
    </location>
</feature>
<dbReference type="Gene3D" id="1.10.30.10">
    <property type="entry name" value="High mobility group box domain"/>
    <property type="match status" value="1"/>
</dbReference>
<keyword evidence="1 4" id="KW-0238">DNA-binding</keyword>
<dbReference type="GO" id="GO:0005634">
    <property type="term" value="C:nucleus"/>
    <property type="evidence" value="ECO:0007669"/>
    <property type="project" value="UniProtKB-UniRule"/>
</dbReference>
<sequence length="117" mass="12976">MPKEAKEKTSRASRKGDGKKVKKAKDPHAPKKALTAFMLFSKEYRPKIKEENPDVTFGDVGKLLGAAWNKLSDKEKEPFKAKEKDEKARYEVDIAKYNASKAGASAGGDDEEDADDE</sequence>
<dbReference type="FunFam" id="1.10.30.10:FF:000016">
    <property type="entry name" value="FACT complex subunit SSRP1"/>
    <property type="match status" value="1"/>
</dbReference>